<name>A0A6A6N302_HEVBR</name>
<dbReference type="EMBL" id="JAAGAX010000003">
    <property type="protein sequence ID" value="KAF2320491.1"/>
    <property type="molecule type" value="Genomic_DNA"/>
</dbReference>
<dbReference type="Proteomes" id="UP000467840">
    <property type="component" value="Chromosome 10"/>
</dbReference>
<feature type="compositionally biased region" description="Acidic residues" evidence="1">
    <location>
        <begin position="254"/>
        <end position="263"/>
    </location>
</feature>
<proteinExistence type="predicted"/>
<comment type="caution">
    <text evidence="2">The sequence shown here is derived from an EMBL/GenBank/DDBJ whole genome shotgun (WGS) entry which is preliminary data.</text>
</comment>
<keyword evidence="3" id="KW-1185">Reference proteome</keyword>
<evidence type="ECO:0000313" key="3">
    <source>
        <dbReference type="Proteomes" id="UP000467840"/>
    </source>
</evidence>
<organism evidence="2 3">
    <name type="scientific">Hevea brasiliensis</name>
    <name type="common">Para rubber tree</name>
    <name type="synonym">Siphonia brasiliensis</name>
    <dbReference type="NCBI Taxonomy" id="3981"/>
    <lineage>
        <taxon>Eukaryota</taxon>
        <taxon>Viridiplantae</taxon>
        <taxon>Streptophyta</taxon>
        <taxon>Embryophyta</taxon>
        <taxon>Tracheophyta</taxon>
        <taxon>Spermatophyta</taxon>
        <taxon>Magnoliopsida</taxon>
        <taxon>eudicotyledons</taxon>
        <taxon>Gunneridae</taxon>
        <taxon>Pentapetalae</taxon>
        <taxon>rosids</taxon>
        <taxon>fabids</taxon>
        <taxon>Malpighiales</taxon>
        <taxon>Euphorbiaceae</taxon>
        <taxon>Crotonoideae</taxon>
        <taxon>Micrandreae</taxon>
        <taxon>Hevea</taxon>
    </lineage>
</organism>
<gene>
    <name evidence="2" type="ORF">GH714_027680</name>
</gene>
<protein>
    <submittedName>
        <fullName evidence="2">Uncharacterized protein</fullName>
    </submittedName>
</protein>
<feature type="compositionally biased region" description="Gly residues" evidence="1">
    <location>
        <begin position="236"/>
        <end position="253"/>
    </location>
</feature>
<feature type="region of interest" description="Disordered" evidence="1">
    <location>
        <begin position="236"/>
        <end position="267"/>
    </location>
</feature>
<evidence type="ECO:0000313" key="2">
    <source>
        <dbReference type="EMBL" id="KAF2320491.1"/>
    </source>
</evidence>
<accession>A0A6A6N302</accession>
<sequence>MLSLVLHIQEFESKITSLSHPLKKKNSEECYSFQVAETEERRLVRDLKSMTAEISLEKMPVRMQEVELTQRTCLTRLSSNGQDLLYNILFYLLNIVWCSVGSPSYTRIGICLGDNSCRPVQPYCSYNVESTNGNFYGGTTDVETCCVETRVILNAPASRDPAIAILFNPAPFSAGTGASDGVPEIEEGGTEVVAGAGEGKEGGGDGGESAVAGDGAFAGGVFKGEGADTGGLTVGDGEDAGGGVATGDLVGDGTGEDVGDCASEDPNSTAISIKKAKLERAIAISFEADR</sequence>
<reference evidence="2 3" key="1">
    <citation type="journal article" date="2020" name="Mol. Plant">
        <title>The Chromosome-Based Rubber Tree Genome Provides New Insights into Spurge Genome Evolution and Rubber Biosynthesis.</title>
        <authorList>
            <person name="Liu J."/>
            <person name="Shi C."/>
            <person name="Shi C.C."/>
            <person name="Li W."/>
            <person name="Zhang Q.J."/>
            <person name="Zhang Y."/>
            <person name="Li K."/>
            <person name="Lu H.F."/>
            <person name="Shi C."/>
            <person name="Zhu S.T."/>
            <person name="Xiao Z.Y."/>
            <person name="Nan H."/>
            <person name="Yue Y."/>
            <person name="Zhu X.G."/>
            <person name="Wu Y."/>
            <person name="Hong X.N."/>
            <person name="Fan G.Y."/>
            <person name="Tong Y."/>
            <person name="Zhang D."/>
            <person name="Mao C.L."/>
            <person name="Liu Y.L."/>
            <person name="Hao S.J."/>
            <person name="Liu W.Q."/>
            <person name="Lv M.Q."/>
            <person name="Zhang H.B."/>
            <person name="Liu Y."/>
            <person name="Hu-Tang G.R."/>
            <person name="Wang J.P."/>
            <person name="Wang J.H."/>
            <person name="Sun Y.H."/>
            <person name="Ni S.B."/>
            <person name="Chen W.B."/>
            <person name="Zhang X.C."/>
            <person name="Jiao Y.N."/>
            <person name="Eichler E.E."/>
            <person name="Li G.H."/>
            <person name="Liu X."/>
            <person name="Gao L.Z."/>
        </authorList>
    </citation>
    <scope>NUCLEOTIDE SEQUENCE [LARGE SCALE GENOMIC DNA]</scope>
    <source>
        <strain evidence="3">cv. GT1</strain>
        <tissue evidence="2">Leaf</tissue>
    </source>
</reference>
<evidence type="ECO:0000256" key="1">
    <source>
        <dbReference type="SAM" id="MobiDB-lite"/>
    </source>
</evidence>
<dbReference type="AlphaFoldDB" id="A0A6A6N302"/>